<keyword evidence="2" id="KW-1185">Reference proteome</keyword>
<proteinExistence type="predicted"/>
<accession>C5LVC2</accession>
<sequence>MASNNTQTKCKSNIPTTHDTIETVLNDTDTRLLTQTTTTSKEGYKQSLK</sequence>
<dbReference type="RefSeq" id="XP_002766643.1">
    <property type="nucleotide sequence ID" value="XM_002766597.1"/>
</dbReference>
<name>C5LVC2_PERM5</name>
<dbReference type="Proteomes" id="UP000007800">
    <property type="component" value="Unassembled WGS sequence"/>
</dbReference>
<organism evidence="2">
    <name type="scientific">Perkinsus marinus (strain ATCC 50983 / TXsc)</name>
    <dbReference type="NCBI Taxonomy" id="423536"/>
    <lineage>
        <taxon>Eukaryota</taxon>
        <taxon>Sar</taxon>
        <taxon>Alveolata</taxon>
        <taxon>Perkinsozoa</taxon>
        <taxon>Perkinsea</taxon>
        <taxon>Perkinsida</taxon>
        <taxon>Perkinsidae</taxon>
        <taxon>Perkinsus</taxon>
    </lineage>
</organism>
<dbReference type="AlphaFoldDB" id="C5LVC2"/>
<protein>
    <submittedName>
        <fullName evidence="1">Uncharacterized protein</fullName>
    </submittedName>
</protein>
<dbReference type="GeneID" id="9045540"/>
<gene>
    <name evidence="1" type="ORF">Pmar_PMAR028023</name>
</gene>
<evidence type="ECO:0000313" key="1">
    <source>
        <dbReference type="EMBL" id="EEQ99360.1"/>
    </source>
</evidence>
<dbReference type="InParanoid" id="C5LVC2"/>
<dbReference type="EMBL" id="GG685819">
    <property type="protein sequence ID" value="EEQ99360.1"/>
    <property type="molecule type" value="Genomic_DNA"/>
</dbReference>
<evidence type="ECO:0000313" key="2">
    <source>
        <dbReference type="Proteomes" id="UP000007800"/>
    </source>
</evidence>
<reference evidence="1 2" key="1">
    <citation type="submission" date="2008-07" db="EMBL/GenBank/DDBJ databases">
        <authorList>
            <person name="El-Sayed N."/>
            <person name="Caler E."/>
            <person name="Inman J."/>
            <person name="Amedeo P."/>
            <person name="Hass B."/>
            <person name="Wortman J."/>
        </authorList>
    </citation>
    <scope>NUCLEOTIDE SEQUENCE [LARGE SCALE GENOMIC DNA]</scope>
    <source>
        <strain evidence="2">ATCC 50983 / TXsc</strain>
    </source>
</reference>